<name>A0A6D2KSP2_9BRAS</name>
<dbReference type="AlphaFoldDB" id="A0A6D2KSP2"/>
<accession>A0A6D2KSP2</accession>
<sequence>MSMLRPFRTESAAKEFQPSSSFLSGGRRSSPPPGEDLLCFCFFFPAISPFCSVFIGGDFGSSRARVEVLFFTVWGSGVGVERGASAPSSCALIFPLGVSHEEIFIRSGRLAFHGGFENELLSLSVQDGGSPFF</sequence>
<evidence type="ECO:0000313" key="2">
    <source>
        <dbReference type="Proteomes" id="UP000467841"/>
    </source>
</evidence>
<comment type="caution">
    <text evidence="1">The sequence shown here is derived from an EMBL/GenBank/DDBJ whole genome shotgun (WGS) entry which is preliminary data.</text>
</comment>
<evidence type="ECO:0000313" key="1">
    <source>
        <dbReference type="EMBL" id="CAA7055097.1"/>
    </source>
</evidence>
<protein>
    <submittedName>
        <fullName evidence="1">Uncharacterized protein</fullName>
    </submittedName>
</protein>
<proteinExistence type="predicted"/>
<reference evidence="1" key="1">
    <citation type="submission" date="2020-01" db="EMBL/GenBank/DDBJ databases">
        <authorList>
            <person name="Mishra B."/>
        </authorList>
    </citation>
    <scope>NUCLEOTIDE SEQUENCE [LARGE SCALE GENOMIC DNA]</scope>
</reference>
<dbReference type="Proteomes" id="UP000467841">
    <property type="component" value="Unassembled WGS sequence"/>
</dbReference>
<organism evidence="1 2">
    <name type="scientific">Microthlaspi erraticum</name>
    <dbReference type="NCBI Taxonomy" id="1685480"/>
    <lineage>
        <taxon>Eukaryota</taxon>
        <taxon>Viridiplantae</taxon>
        <taxon>Streptophyta</taxon>
        <taxon>Embryophyta</taxon>
        <taxon>Tracheophyta</taxon>
        <taxon>Spermatophyta</taxon>
        <taxon>Magnoliopsida</taxon>
        <taxon>eudicotyledons</taxon>
        <taxon>Gunneridae</taxon>
        <taxon>Pentapetalae</taxon>
        <taxon>rosids</taxon>
        <taxon>malvids</taxon>
        <taxon>Brassicales</taxon>
        <taxon>Brassicaceae</taxon>
        <taxon>Coluteocarpeae</taxon>
        <taxon>Microthlaspi</taxon>
    </lineage>
</organism>
<keyword evidence="2" id="KW-1185">Reference proteome</keyword>
<dbReference type="EMBL" id="CACVBM020001606">
    <property type="protein sequence ID" value="CAA7055097.1"/>
    <property type="molecule type" value="Genomic_DNA"/>
</dbReference>
<gene>
    <name evidence="1" type="ORF">MERR_LOCUS42333</name>
</gene>